<keyword evidence="2" id="KW-1185">Reference proteome</keyword>
<name>A0A1G1TML1_9BACT</name>
<comment type="caution">
    <text evidence="1">The sequence shown here is derived from an EMBL/GenBank/DDBJ whole genome shotgun (WGS) entry which is preliminary data.</text>
</comment>
<accession>A0A1G1TML1</accession>
<organism evidence="1 2">
    <name type="scientific">Hymenobacter coccineus</name>
    <dbReference type="NCBI Taxonomy" id="1908235"/>
    <lineage>
        <taxon>Bacteria</taxon>
        <taxon>Pseudomonadati</taxon>
        <taxon>Bacteroidota</taxon>
        <taxon>Cytophagia</taxon>
        <taxon>Cytophagales</taxon>
        <taxon>Hymenobacteraceae</taxon>
        <taxon>Hymenobacter</taxon>
    </lineage>
</organism>
<proteinExistence type="predicted"/>
<evidence type="ECO:0000313" key="2">
    <source>
        <dbReference type="Proteomes" id="UP000177506"/>
    </source>
</evidence>
<protein>
    <recommendedName>
        <fullName evidence="3">Lipocalin-like domain-containing protein</fullName>
    </recommendedName>
</protein>
<dbReference type="AlphaFoldDB" id="A0A1G1TML1"/>
<reference evidence="1 2" key="1">
    <citation type="submission" date="2016-08" db="EMBL/GenBank/DDBJ databases">
        <title>Hymenobacter coccineus sp. nov., Hymenobacter lapidarius sp. nov. and Hymenobacter glacialis sp. nov., isolated from Antarctic soil.</title>
        <authorList>
            <person name="Sedlacek I."/>
            <person name="Kralova S."/>
            <person name="Kyrova K."/>
            <person name="Maslanova I."/>
            <person name="Stankova E."/>
            <person name="Vrbovska V."/>
            <person name="Nemec M."/>
            <person name="Bartak M."/>
            <person name="Svec P."/>
            <person name="Busse H.-J."/>
            <person name="Pantucek R."/>
        </authorList>
    </citation>
    <scope>NUCLEOTIDE SEQUENCE [LARGE SCALE GENOMIC DNA]</scope>
    <source>
        <strain evidence="1 2">CCM 8649</strain>
    </source>
</reference>
<dbReference type="Proteomes" id="UP000177506">
    <property type="component" value="Unassembled WGS sequence"/>
</dbReference>
<dbReference type="EMBL" id="MDZA01000012">
    <property type="protein sequence ID" value="OGX92111.1"/>
    <property type="molecule type" value="Genomic_DNA"/>
</dbReference>
<gene>
    <name evidence="1" type="ORF">BEN49_17155</name>
</gene>
<dbReference type="RefSeq" id="WP_070739552.1">
    <property type="nucleotide sequence ID" value="NZ_MDZA01000012.1"/>
</dbReference>
<evidence type="ECO:0008006" key="3">
    <source>
        <dbReference type="Google" id="ProtNLM"/>
    </source>
</evidence>
<dbReference type="OrthoDB" id="2651079at2"/>
<sequence>MALPFSRWLAVLPLALVAATCQPRRPDRLPASPADLQGTWLQSNEETRGDTLVYRPNTYKFPPSRGRTGFAIGPAGRFTEFDIAPTDGLDGHEGTWTAPDPAHLRIHLADGSTPDYMLEIVSLRQNVLELRRQQPGVAEVH</sequence>
<evidence type="ECO:0000313" key="1">
    <source>
        <dbReference type="EMBL" id="OGX92111.1"/>
    </source>
</evidence>